<dbReference type="RefSeq" id="WP_138547106.1">
    <property type="nucleotide sequence ID" value="NZ_PNCG01000001.1"/>
</dbReference>
<dbReference type="PROSITE" id="PS51257">
    <property type="entry name" value="PROKAR_LIPOPROTEIN"/>
    <property type="match status" value="1"/>
</dbReference>
<evidence type="ECO:0000256" key="1">
    <source>
        <dbReference type="SAM" id="Coils"/>
    </source>
</evidence>
<accession>A0A5S3Z9Q1</accession>
<evidence type="ECO:0000256" key="3">
    <source>
        <dbReference type="SAM" id="SignalP"/>
    </source>
</evidence>
<feature type="compositionally biased region" description="Pro residues" evidence="2">
    <location>
        <begin position="48"/>
        <end position="59"/>
    </location>
</feature>
<reference evidence="4 5" key="1">
    <citation type="submission" date="2017-12" db="EMBL/GenBank/DDBJ databases">
        <authorList>
            <person name="Paulsen S."/>
            <person name="Gram L.K."/>
        </authorList>
    </citation>
    <scope>NUCLEOTIDE SEQUENCE [LARGE SCALE GENOMIC DNA]</scope>
    <source>
        <strain evidence="4 5">S2897</strain>
    </source>
</reference>
<protein>
    <recommendedName>
        <fullName evidence="6">Orphan protein</fullName>
    </recommendedName>
</protein>
<feature type="coiled-coil region" evidence="1">
    <location>
        <begin position="135"/>
        <end position="166"/>
    </location>
</feature>
<keyword evidence="3" id="KW-0732">Signal</keyword>
<dbReference type="EMBL" id="PNCG01000001">
    <property type="protein sequence ID" value="TMP88972.1"/>
    <property type="molecule type" value="Genomic_DNA"/>
</dbReference>
<name>A0A5S3Z9Q1_9GAMM</name>
<evidence type="ECO:0000256" key="2">
    <source>
        <dbReference type="SAM" id="MobiDB-lite"/>
    </source>
</evidence>
<sequence length="190" mass="21304">MNKFVALVSLGMISMLSAGCQLLGSTEPSATVVEQPKAPTTVVVGTPNPKPRPKQPPSYPSAQQLVQWHAQQCGGFAATAQDNDETFIAEPQLKQFFARLCLRGQTQPQEMLAELEVVSAQYYWPESSARYFWLLKQQLIANAQMRQELQAQKQEQAQMKARMQKTLSSLAAIEQQLLQRSTQQESDNEY</sequence>
<dbReference type="Proteomes" id="UP000305874">
    <property type="component" value="Unassembled WGS sequence"/>
</dbReference>
<evidence type="ECO:0000313" key="4">
    <source>
        <dbReference type="EMBL" id="TMP88972.1"/>
    </source>
</evidence>
<organism evidence="4 5">
    <name type="scientific">Pseudoalteromonas ruthenica</name>
    <dbReference type="NCBI Taxonomy" id="151081"/>
    <lineage>
        <taxon>Bacteria</taxon>
        <taxon>Pseudomonadati</taxon>
        <taxon>Pseudomonadota</taxon>
        <taxon>Gammaproteobacteria</taxon>
        <taxon>Alteromonadales</taxon>
        <taxon>Pseudoalteromonadaceae</taxon>
        <taxon>Pseudoalteromonas</taxon>
    </lineage>
</organism>
<gene>
    <name evidence="4" type="ORF">CWC05_01050</name>
</gene>
<evidence type="ECO:0008006" key="6">
    <source>
        <dbReference type="Google" id="ProtNLM"/>
    </source>
</evidence>
<dbReference type="AlphaFoldDB" id="A0A5S3Z9Q1"/>
<feature type="signal peptide" evidence="3">
    <location>
        <begin position="1"/>
        <end position="18"/>
    </location>
</feature>
<keyword evidence="1" id="KW-0175">Coiled coil</keyword>
<feature type="chain" id="PRO_5024399826" description="Orphan protein" evidence="3">
    <location>
        <begin position="19"/>
        <end position="190"/>
    </location>
</feature>
<proteinExistence type="predicted"/>
<comment type="caution">
    <text evidence="4">The sequence shown here is derived from an EMBL/GenBank/DDBJ whole genome shotgun (WGS) entry which is preliminary data.</text>
</comment>
<feature type="region of interest" description="Disordered" evidence="2">
    <location>
        <begin position="41"/>
        <end position="61"/>
    </location>
</feature>
<evidence type="ECO:0000313" key="5">
    <source>
        <dbReference type="Proteomes" id="UP000305874"/>
    </source>
</evidence>
<reference evidence="5" key="2">
    <citation type="submission" date="2019-06" db="EMBL/GenBank/DDBJ databases">
        <title>Co-occurence of chitin degradation, pigmentation and bioactivity in marine Pseudoalteromonas.</title>
        <authorList>
            <person name="Sonnenschein E.C."/>
            <person name="Bech P.K."/>
        </authorList>
    </citation>
    <scope>NUCLEOTIDE SEQUENCE [LARGE SCALE GENOMIC DNA]</scope>
    <source>
        <strain evidence="5">S2897</strain>
    </source>
</reference>